<reference evidence="1" key="1">
    <citation type="submission" date="2020-05" db="EMBL/GenBank/DDBJ databases">
        <title>Large-scale comparative analyses of tick genomes elucidate their genetic diversity and vector capacities.</title>
        <authorList>
            <person name="Jia N."/>
            <person name="Wang J."/>
            <person name="Shi W."/>
            <person name="Du L."/>
            <person name="Sun Y."/>
            <person name="Zhan W."/>
            <person name="Jiang J."/>
            <person name="Wang Q."/>
            <person name="Zhang B."/>
            <person name="Ji P."/>
            <person name="Sakyi L.B."/>
            <person name="Cui X."/>
            <person name="Yuan T."/>
            <person name="Jiang B."/>
            <person name="Yang W."/>
            <person name="Lam T.T.-Y."/>
            <person name="Chang Q."/>
            <person name="Ding S."/>
            <person name="Wang X."/>
            <person name="Zhu J."/>
            <person name="Ruan X."/>
            <person name="Zhao L."/>
            <person name="Wei J."/>
            <person name="Que T."/>
            <person name="Du C."/>
            <person name="Cheng J."/>
            <person name="Dai P."/>
            <person name="Han X."/>
            <person name="Huang E."/>
            <person name="Gao Y."/>
            <person name="Liu J."/>
            <person name="Shao H."/>
            <person name="Ye R."/>
            <person name="Li L."/>
            <person name="Wei W."/>
            <person name="Wang X."/>
            <person name="Wang C."/>
            <person name="Yang T."/>
            <person name="Huo Q."/>
            <person name="Li W."/>
            <person name="Guo W."/>
            <person name="Chen H."/>
            <person name="Zhou L."/>
            <person name="Ni X."/>
            <person name="Tian J."/>
            <person name="Zhou Y."/>
            <person name="Sheng Y."/>
            <person name="Liu T."/>
            <person name="Pan Y."/>
            <person name="Xia L."/>
            <person name="Li J."/>
            <person name="Zhao F."/>
            <person name="Cao W."/>
        </authorList>
    </citation>
    <scope>NUCLEOTIDE SEQUENCE</scope>
    <source>
        <strain evidence="1">Dsil-2018</strain>
    </source>
</reference>
<protein>
    <submittedName>
        <fullName evidence="1">Uncharacterized protein</fullName>
    </submittedName>
</protein>
<comment type="caution">
    <text evidence="1">The sequence shown here is derived from an EMBL/GenBank/DDBJ whole genome shotgun (WGS) entry which is preliminary data.</text>
</comment>
<dbReference type="EMBL" id="CM023474">
    <property type="protein sequence ID" value="KAH7950189.1"/>
    <property type="molecule type" value="Genomic_DNA"/>
</dbReference>
<evidence type="ECO:0000313" key="1">
    <source>
        <dbReference type="EMBL" id="KAH7950189.1"/>
    </source>
</evidence>
<name>A0ACB8CT47_DERSI</name>
<evidence type="ECO:0000313" key="2">
    <source>
        <dbReference type="Proteomes" id="UP000821865"/>
    </source>
</evidence>
<proteinExistence type="predicted"/>
<sequence>MASAPPSRELDSTQSVPEEETSCSAHSTSRGPAEAKYLVEPHFSDFWAQLALDIVERTAWKVERFDSFTSLDAFFEDVRHYPFGEERIRMKQRRNAALRLRSKPKLWSALVFAAFRELASDSPGHAVATLAHSGLLVAFKDFAIHTHYFQVTRKLMESAGVTVSITANASSCIHDIDKLDPIMLTGYSERWEDARDTALWHVCVDSHFALNTHHQQNELWHSEDCDDKEKKCWKAMPELLCDKVSRKLQKDLNGIVSPEMWSVETQFYLGMPKAWLERTRHLAEQMAEGTPTAGSPDIMM</sequence>
<dbReference type="Proteomes" id="UP000821865">
    <property type="component" value="Chromosome 5"/>
</dbReference>
<keyword evidence="2" id="KW-1185">Reference proteome</keyword>
<accession>A0ACB8CT47</accession>
<gene>
    <name evidence="1" type="ORF">HPB49_020676</name>
</gene>
<organism evidence="1 2">
    <name type="scientific">Dermacentor silvarum</name>
    <name type="common">Tick</name>
    <dbReference type="NCBI Taxonomy" id="543639"/>
    <lineage>
        <taxon>Eukaryota</taxon>
        <taxon>Metazoa</taxon>
        <taxon>Ecdysozoa</taxon>
        <taxon>Arthropoda</taxon>
        <taxon>Chelicerata</taxon>
        <taxon>Arachnida</taxon>
        <taxon>Acari</taxon>
        <taxon>Parasitiformes</taxon>
        <taxon>Ixodida</taxon>
        <taxon>Ixodoidea</taxon>
        <taxon>Ixodidae</taxon>
        <taxon>Rhipicephalinae</taxon>
        <taxon>Dermacentor</taxon>
    </lineage>
</organism>